<dbReference type="AlphaFoldDB" id="A0A024SNF1"/>
<evidence type="ECO:0000256" key="4">
    <source>
        <dbReference type="ARBA" id="ARBA00023098"/>
    </source>
</evidence>
<feature type="signal peptide" evidence="5">
    <location>
        <begin position="1"/>
        <end position="16"/>
    </location>
</feature>
<dbReference type="EC" id="3.1.1.47" evidence="1"/>
<evidence type="ECO:0000256" key="1">
    <source>
        <dbReference type="ARBA" id="ARBA00013201"/>
    </source>
</evidence>
<keyword evidence="3" id="KW-0442">Lipid degradation</keyword>
<accession>A0A024SNF1</accession>
<sequence length="356" mass="38844">MRFVTYLSLLLSACRAILVPGPTGPYAVALKEQPLTDTSRPDPLDPTDKSKSRRLLFSLYLPVDASRRLCPAVTMEFCNLEEFSPCDQASNKKNEYPLVLFDPGFGESRLIYGAMARSLASHGYVVVTVDHPFDAPAVQFPDGSIIQGVDLDDSNIEVLQKVLKVRTDDITFIINQLTNSTITKPLLADFPGTINASHLAIWGHSFGGCTAASVLHSDNRVLGGLDLDGMLINPVLSTGISKPFILAGRKGHSTEDPSWNEFWPRVKGGDGMEIGVADTLHGAFKDDLMLLSVLDLPASAKEAVRGVLGGIDPRRLDRDLNGILTAFFDFLFHGRRQALKALPCEFKNVTVVRSSF</sequence>
<dbReference type="Pfam" id="PF03403">
    <property type="entry name" value="PAF-AH_p_II"/>
    <property type="match status" value="1"/>
</dbReference>
<evidence type="ECO:0000313" key="6">
    <source>
        <dbReference type="EMBL" id="ETS07135.1"/>
    </source>
</evidence>
<proteinExistence type="predicted"/>
<name>A0A024SNF1_HYPJR</name>
<dbReference type="EMBL" id="KI911139">
    <property type="protein sequence ID" value="ETS07135.1"/>
    <property type="molecule type" value="Genomic_DNA"/>
</dbReference>
<dbReference type="KEGG" id="trr:M419DRAFT_135666"/>
<dbReference type="OrthoDB" id="2363873at2759"/>
<evidence type="ECO:0000256" key="3">
    <source>
        <dbReference type="ARBA" id="ARBA00022963"/>
    </source>
</evidence>
<dbReference type="GO" id="GO:0016042">
    <property type="term" value="P:lipid catabolic process"/>
    <property type="evidence" value="ECO:0007669"/>
    <property type="project" value="UniProtKB-KW"/>
</dbReference>
<gene>
    <name evidence="6" type="ORF">M419DRAFT_135666</name>
</gene>
<evidence type="ECO:0000256" key="5">
    <source>
        <dbReference type="SAM" id="SignalP"/>
    </source>
</evidence>
<dbReference type="Gene3D" id="3.40.50.1820">
    <property type="entry name" value="alpha/beta hydrolase"/>
    <property type="match status" value="1"/>
</dbReference>
<evidence type="ECO:0000256" key="2">
    <source>
        <dbReference type="ARBA" id="ARBA00022801"/>
    </source>
</evidence>
<dbReference type="PANTHER" id="PTHR10272">
    <property type="entry name" value="PLATELET-ACTIVATING FACTOR ACETYLHYDROLASE"/>
    <property type="match status" value="1"/>
</dbReference>
<keyword evidence="4" id="KW-0443">Lipid metabolism</keyword>
<organism evidence="6 7">
    <name type="scientific">Hypocrea jecorina (strain ATCC 56765 / BCRC 32924 / NRRL 11460 / Rut C-30)</name>
    <name type="common">Trichoderma reesei</name>
    <dbReference type="NCBI Taxonomy" id="1344414"/>
    <lineage>
        <taxon>Eukaryota</taxon>
        <taxon>Fungi</taxon>
        <taxon>Dikarya</taxon>
        <taxon>Ascomycota</taxon>
        <taxon>Pezizomycotina</taxon>
        <taxon>Sordariomycetes</taxon>
        <taxon>Hypocreomycetidae</taxon>
        <taxon>Hypocreales</taxon>
        <taxon>Hypocreaceae</taxon>
        <taxon>Trichoderma</taxon>
    </lineage>
</organism>
<dbReference type="GO" id="GO:0003847">
    <property type="term" value="F:1-alkyl-2-acetylglycerophosphocholine esterase activity"/>
    <property type="evidence" value="ECO:0007669"/>
    <property type="project" value="UniProtKB-EC"/>
</dbReference>
<keyword evidence="5" id="KW-0732">Signal</keyword>
<evidence type="ECO:0000313" key="7">
    <source>
        <dbReference type="Proteomes" id="UP000024376"/>
    </source>
</evidence>
<dbReference type="HOGENOM" id="CLU_026278_0_0_1"/>
<keyword evidence="2 6" id="KW-0378">Hydrolase</keyword>
<dbReference type="InterPro" id="IPR029058">
    <property type="entry name" value="AB_hydrolase_fold"/>
</dbReference>
<reference evidence="7" key="1">
    <citation type="journal article" date="2013" name="Ind. Biotechnol.">
        <title>Comparative genomics analysis of Trichoderma reesei strains.</title>
        <authorList>
            <person name="Koike H."/>
            <person name="Aerts A."/>
            <person name="LaButti K."/>
            <person name="Grigoriev I.V."/>
            <person name="Baker S.E."/>
        </authorList>
    </citation>
    <scope>NUCLEOTIDE SEQUENCE [LARGE SCALE GENOMIC DNA]</scope>
    <source>
        <strain evidence="7">ATCC 56765 / BCRC 32924 / NRRL 11460 / Rut C-30</strain>
    </source>
</reference>
<dbReference type="PANTHER" id="PTHR10272:SF14">
    <property type="entry name" value="PAF ACETYLHYDROLASE FAMILY PROTEIN"/>
    <property type="match status" value="1"/>
</dbReference>
<dbReference type="Proteomes" id="UP000024376">
    <property type="component" value="Unassembled WGS sequence"/>
</dbReference>
<dbReference type="SUPFAM" id="SSF53474">
    <property type="entry name" value="alpha/beta-Hydrolases"/>
    <property type="match status" value="1"/>
</dbReference>
<protein>
    <recommendedName>
        <fullName evidence="1">1-alkyl-2-acetylglycerophosphocholine esterase</fullName>
        <ecNumber evidence="1">3.1.1.47</ecNumber>
    </recommendedName>
</protein>
<feature type="chain" id="PRO_5001537358" description="1-alkyl-2-acetylglycerophosphocholine esterase" evidence="5">
    <location>
        <begin position="17"/>
        <end position="356"/>
    </location>
</feature>